<dbReference type="InterPro" id="IPR002401">
    <property type="entry name" value="Cyt_P450_E_grp-I"/>
</dbReference>
<evidence type="ECO:0000256" key="3">
    <source>
        <dbReference type="ARBA" id="ARBA00023004"/>
    </source>
</evidence>
<feature type="transmembrane region" description="Helical" evidence="6">
    <location>
        <begin position="6"/>
        <end position="23"/>
    </location>
</feature>
<dbReference type="InterPro" id="IPR036396">
    <property type="entry name" value="Cyt_P450_sf"/>
</dbReference>
<dbReference type="GeneID" id="583978"/>
<evidence type="ECO:0000256" key="1">
    <source>
        <dbReference type="ARBA" id="ARBA00010617"/>
    </source>
</evidence>
<organism evidence="7 8">
    <name type="scientific">Strongylocentrotus purpuratus</name>
    <name type="common">Purple sea urchin</name>
    <dbReference type="NCBI Taxonomy" id="7668"/>
    <lineage>
        <taxon>Eukaryota</taxon>
        <taxon>Metazoa</taxon>
        <taxon>Echinodermata</taxon>
        <taxon>Eleutherozoa</taxon>
        <taxon>Echinozoa</taxon>
        <taxon>Echinoidea</taxon>
        <taxon>Euechinoidea</taxon>
        <taxon>Echinacea</taxon>
        <taxon>Camarodonta</taxon>
        <taxon>Echinidea</taxon>
        <taxon>Strongylocentrotidae</taxon>
        <taxon>Strongylocentrotus</taxon>
    </lineage>
</organism>
<keyword evidence="2 4" id="KW-0479">Metal-binding</keyword>
<proteinExistence type="inferred from homology"/>
<keyword evidence="6" id="KW-1133">Transmembrane helix</keyword>
<keyword evidence="4 5" id="KW-0349">Heme</keyword>
<evidence type="ECO:0000256" key="4">
    <source>
        <dbReference type="PIRSR" id="PIRSR602401-1"/>
    </source>
</evidence>
<feature type="binding site" description="axial binding residue" evidence="4">
    <location>
        <position position="430"/>
    </location>
    <ligand>
        <name>heme</name>
        <dbReference type="ChEBI" id="CHEBI:30413"/>
    </ligand>
    <ligandPart>
        <name>Fe</name>
        <dbReference type="ChEBI" id="CHEBI:18248"/>
    </ligandPart>
</feature>
<dbReference type="OrthoDB" id="2789670at2759"/>
<dbReference type="Pfam" id="PF00067">
    <property type="entry name" value="p450"/>
    <property type="match status" value="1"/>
</dbReference>
<evidence type="ECO:0000256" key="6">
    <source>
        <dbReference type="SAM" id="Phobius"/>
    </source>
</evidence>
<dbReference type="FunFam" id="1.10.630.10:FF:000098">
    <property type="entry name" value="Cytochrome P450 71A26"/>
    <property type="match status" value="1"/>
</dbReference>
<evidence type="ECO:0000256" key="2">
    <source>
        <dbReference type="ARBA" id="ARBA00022723"/>
    </source>
</evidence>
<dbReference type="Gene3D" id="1.10.630.10">
    <property type="entry name" value="Cytochrome P450"/>
    <property type="match status" value="1"/>
</dbReference>
<comment type="cofactor">
    <cofactor evidence="4">
        <name>heme</name>
        <dbReference type="ChEBI" id="CHEBI:30413"/>
    </cofactor>
</comment>
<dbReference type="GO" id="GO:0005506">
    <property type="term" value="F:iron ion binding"/>
    <property type="evidence" value="ECO:0007669"/>
    <property type="project" value="InterPro"/>
</dbReference>
<dbReference type="PANTHER" id="PTHR24300">
    <property type="entry name" value="CYTOCHROME P450 508A4-RELATED"/>
    <property type="match status" value="1"/>
</dbReference>
<dbReference type="SUPFAM" id="SSF48264">
    <property type="entry name" value="Cytochrome P450"/>
    <property type="match status" value="1"/>
</dbReference>
<dbReference type="PANTHER" id="PTHR24300:SF417">
    <property type="entry name" value="CYTOCHROME P450 508B1-RELATED"/>
    <property type="match status" value="1"/>
</dbReference>
<reference evidence="7" key="2">
    <citation type="submission" date="2021-01" db="UniProtKB">
        <authorList>
            <consortium name="EnsemblMetazoa"/>
        </authorList>
    </citation>
    <scope>IDENTIFICATION</scope>
</reference>
<dbReference type="InParanoid" id="A0A7M7P5M7"/>
<dbReference type="PRINTS" id="PR00385">
    <property type="entry name" value="P450"/>
</dbReference>
<accession>A0A7M7P5M7</accession>
<keyword evidence="6" id="KW-0472">Membrane</keyword>
<comment type="similarity">
    <text evidence="1 5">Belongs to the cytochrome P450 family.</text>
</comment>
<dbReference type="InterPro" id="IPR017972">
    <property type="entry name" value="Cyt_P450_CS"/>
</dbReference>
<keyword evidence="5" id="KW-0560">Oxidoreductase</keyword>
<evidence type="ECO:0000313" key="7">
    <source>
        <dbReference type="EnsemblMetazoa" id="XP_030846662"/>
    </source>
</evidence>
<dbReference type="GO" id="GO:0020037">
    <property type="term" value="F:heme binding"/>
    <property type="evidence" value="ECO:0000318"/>
    <property type="project" value="GO_Central"/>
</dbReference>
<dbReference type="InterPro" id="IPR050182">
    <property type="entry name" value="Cytochrome_P450_fam2"/>
</dbReference>
<dbReference type="InterPro" id="IPR001128">
    <property type="entry name" value="Cyt_P450"/>
</dbReference>
<dbReference type="PRINTS" id="PR00463">
    <property type="entry name" value="EP450I"/>
</dbReference>
<sequence>MFELSATSVFLGVVIFLLCFWVVRRPKNLPPGPWSLPIIGYNFKPGLIHEAFMDLAKKYGPIFSLRRGSFVFVVLNDRESITQALVKSGEFFSDRFVPGHFNWGIPDPGKKATIAHSNGKPWVDLRRFSLPALRSFGFGKQSLVPQINLEARYLSEEIRNLRGEPTDLLTTFSKATANIICQLLFSQRYEYSDGEMSRVLERMNETLTLIPETDLVNIFEPLIHTSIQRYKRYRESIFSDRDFIMSHLKSHQETFQKDNIRDFTDAFLADDISKEFKLEHFWRVLLDFFAGGTDTTAVVTSWAILFLSVHPDVQRKVQTELDTVVGRGRQPNTLDRPDLPYCNATLTEVMRIRPVLPVSVPHMTSDNVSFRGFTIPKGSIIIPNLYAVHHDPKEWNEPDKFNPDRFLSADGKQFQMNDAWMPFGVGRRDCVGSQLAKMEAFLLFTNLFQQFEFKLPPNQPTPSMCGANGITMKPKPYKICAIER</sequence>
<dbReference type="KEGG" id="spu:583978"/>
<protein>
    <recommendedName>
        <fullName evidence="9">Cytochrome P450</fullName>
    </recommendedName>
</protein>
<dbReference type="EnsemblMetazoa" id="XM_030990802">
    <property type="protein sequence ID" value="XP_030846662"/>
    <property type="gene ID" value="LOC583978"/>
</dbReference>
<dbReference type="RefSeq" id="XP_030846662.1">
    <property type="nucleotide sequence ID" value="XM_030990802.1"/>
</dbReference>
<dbReference type="PROSITE" id="PS00086">
    <property type="entry name" value="CYTOCHROME_P450"/>
    <property type="match status" value="1"/>
</dbReference>
<reference evidence="8" key="1">
    <citation type="submission" date="2015-02" db="EMBL/GenBank/DDBJ databases">
        <title>Genome sequencing for Strongylocentrotus purpuratus.</title>
        <authorList>
            <person name="Murali S."/>
            <person name="Liu Y."/>
            <person name="Vee V."/>
            <person name="English A."/>
            <person name="Wang M."/>
            <person name="Skinner E."/>
            <person name="Han Y."/>
            <person name="Muzny D.M."/>
            <person name="Worley K.C."/>
            <person name="Gibbs R.A."/>
        </authorList>
    </citation>
    <scope>NUCLEOTIDE SEQUENCE</scope>
</reference>
<keyword evidence="5" id="KW-0503">Monooxygenase</keyword>
<keyword evidence="3 4" id="KW-0408">Iron</keyword>
<dbReference type="AlphaFoldDB" id="A0A7M7P5M7"/>
<evidence type="ECO:0008006" key="9">
    <source>
        <dbReference type="Google" id="ProtNLM"/>
    </source>
</evidence>
<evidence type="ECO:0000256" key="5">
    <source>
        <dbReference type="RuleBase" id="RU000461"/>
    </source>
</evidence>
<keyword evidence="8" id="KW-1185">Reference proteome</keyword>
<dbReference type="GO" id="GO:0016712">
    <property type="term" value="F:oxidoreductase activity, acting on paired donors, with incorporation or reduction of molecular oxygen, reduced flavin or flavoprotein as one donor, and incorporation of one atom of oxygen"/>
    <property type="evidence" value="ECO:0000318"/>
    <property type="project" value="GO_Central"/>
</dbReference>
<dbReference type="OMA" id="WKIKGGD"/>
<name>A0A7M7P5M7_STRPU</name>
<evidence type="ECO:0000313" key="8">
    <source>
        <dbReference type="Proteomes" id="UP000007110"/>
    </source>
</evidence>
<dbReference type="Proteomes" id="UP000007110">
    <property type="component" value="Unassembled WGS sequence"/>
</dbReference>
<keyword evidence="6" id="KW-0812">Transmembrane</keyword>